<name>A0A0F9KQJ1_9ZZZZ</name>
<dbReference type="AlphaFoldDB" id="A0A0F9KQJ1"/>
<accession>A0A0F9KQJ1</accession>
<reference evidence="1" key="1">
    <citation type="journal article" date="2015" name="Nature">
        <title>Complex archaea that bridge the gap between prokaryotes and eukaryotes.</title>
        <authorList>
            <person name="Spang A."/>
            <person name="Saw J.H."/>
            <person name="Jorgensen S.L."/>
            <person name="Zaremba-Niedzwiedzka K."/>
            <person name="Martijn J."/>
            <person name="Lind A.E."/>
            <person name="van Eijk R."/>
            <person name="Schleper C."/>
            <person name="Guy L."/>
            <person name="Ettema T.J."/>
        </authorList>
    </citation>
    <scope>NUCLEOTIDE SEQUENCE</scope>
</reference>
<comment type="caution">
    <text evidence="1">The sequence shown here is derived from an EMBL/GenBank/DDBJ whole genome shotgun (WGS) entry which is preliminary data.</text>
</comment>
<proteinExistence type="predicted"/>
<sequence length="193" mass="21156">MRKYIWVLLVLSVLCMAATTTRITSYQAIDTQTSQTNETDLTGNDFVITRNTATDDIDLLKTDGAGKVTYAANLEFVFSAGSATNPNNATGTVIIYGAADYGPWERITSLAVTVGTASATLSTTEAIRWVDTLTRTDIASTTVLDSGNNRMARLNFVNPGYRFLRVLWTEKTGNMDVDLGNATMTTYLRWHSK</sequence>
<dbReference type="EMBL" id="LAZR01012937">
    <property type="protein sequence ID" value="KKM24378.1"/>
    <property type="molecule type" value="Genomic_DNA"/>
</dbReference>
<protein>
    <submittedName>
        <fullName evidence="1">Uncharacterized protein</fullName>
    </submittedName>
</protein>
<gene>
    <name evidence="1" type="ORF">LCGC14_1605700</name>
</gene>
<organism evidence="1">
    <name type="scientific">marine sediment metagenome</name>
    <dbReference type="NCBI Taxonomy" id="412755"/>
    <lineage>
        <taxon>unclassified sequences</taxon>
        <taxon>metagenomes</taxon>
        <taxon>ecological metagenomes</taxon>
    </lineage>
</organism>
<evidence type="ECO:0000313" key="1">
    <source>
        <dbReference type="EMBL" id="KKM24378.1"/>
    </source>
</evidence>